<dbReference type="PANTHER" id="PTHR32268">
    <property type="entry name" value="HOMOSERINE O-ACETYLTRANSFERASE"/>
    <property type="match status" value="1"/>
</dbReference>
<keyword evidence="2" id="KW-0486">Methionine biosynthesis</keyword>
<feature type="binding site" evidence="2">
    <location>
        <position position="227"/>
    </location>
    <ligand>
        <name>substrate</name>
    </ligand>
</feature>
<feature type="active site" description="Nucleophile" evidence="2">
    <location>
        <position position="155"/>
    </location>
</feature>
<keyword evidence="2" id="KW-0028">Amino-acid biosynthesis</keyword>
<keyword evidence="5" id="KW-1185">Reference proteome</keyword>
<dbReference type="NCBIfam" id="NF001209">
    <property type="entry name" value="PRK00175.1"/>
    <property type="match status" value="1"/>
</dbReference>
<dbReference type="EC" id="2.3.1.31" evidence="2"/>
<dbReference type="PANTHER" id="PTHR32268:SF11">
    <property type="entry name" value="HOMOSERINE O-ACETYLTRANSFERASE"/>
    <property type="match status" value="1"/>
</dbReference>
<dbReference type="PIRSF" id="PIRSF000443">
    <property type="entry name" value="Homoser_Ac_trans"/>
    <property type="match status" value="1"/>
</dbReference>
<name>A0ABN1HCI5_9ACTN</name>
<evidence type="ECO:0000256" key="2">
    <source>
        <dbReference type="HAMAP-Rule" id="MF_00296"/>
    </source>
</evidence>
<dbReference type="InterPro" id="IPR000073">
    <property type="entry name" value="AB_hydrolase_1"/>
</dbReference>
<comment type="caution">
    <text evidence="2">Lacks conserved residue(s) required for the propagation of feature annotation.</text>
</comment>
<feature type="domain" description="AB hydrolase-1" evidence="3">
    <location>
        <begin position="50"/>
        <end position="357"/>
    </location>
</feature>
<gene>
    <name evidence="2" type="primary">metXA</name>
    <name evidence="4" type="ORF">GCM10009547_47980</name>
</gene>
<keyword evidence="2" id="KW-0012">Acyltransferase</keyword>
<comment type="subunit">
    <text evidence="2">Homodimer.</text>
</comment>
<dbReference type="Gene3D" id="3.40.50.1820">
    <property type="entry name" value="alpha/beta hydrolase"/>
    <property type="match status" value="1"/>
</dbReference>
<comment type="catalytic activity">
    <reaction evidence="2">
        <text>L-homoserine + acetyl-CoA = O-acetyl-L-homoserine + CoA</text>
        <dbReference type="Rhea" id="RHEA:13701"/>
        <dbReference type="ChEBI" id="CHEBI:57287"/>
        <dbReference type="ChEBI" id="CHEBI:57288"/>
        <dbReference type="ChEBI" id="CHEBI:57476"/>
        <dbReference type="ChEBI" id="CHEBI:57716"/>
        <dbReference type="EC" id="2.3.1.31"/>
    </reaction>
</comment>
<feature type="active site" evidence="2">
    <location>
        <position position="323"/>
    </location>
</feature>
<protein>
    <recommendedName>
        <fullName evidence="2">Homoserine O-acetyltransferase</fullName>
        <shortName evidence="2">HAT</shortName>
        <ecNumber evidence="2">2.3.1.31</ecNumber>
    </recommendedName>
    <alternativeName>
        <fullName evidence="2">Homoserine transacetylase</fullName>
        <shortName evidence="2">HTA</shortName>
    </alternativeName>
</protein>
<dbReference type="RefSeq" id="WP_344609627.1">
    <property type="nucleotide sequence ID" value="NZ_BAAAHE010000056.1"/>
</dbReference>
<dbReference type="Pfam" id="PF00561">
    <property type="entry name" value="Abhydrolase_1"/>
    <property type="match status" value="1"/>
</dbReference>
<evidence type="ECO:0000259" key="3">
    <source>
        <dbReference type="Pfam" id="PF00561"/>
    </source>
</evidence>
<comment type="function">
    <text evidence="2">Transfers an acetyl group from acetyl-CoA to L-homoserine, forming acetyl-L-homoserine.</text>
</comment>
<comment type="subcellular location">
    <subcellularLocation>
        <location evidence="2">Cytoplasm</location>
    </subcellularLocation>
</comment>
<keyword evidence="2" id="KW-0963">Cytoplasm</keyword>
<dbReference type="EMBL" id="BAAAHE010000056">
    <property type="protein sequence ID" value="GAA0638010.1"/>
    <property type="molecule type" value="Genomic_DNA"/>
</dbReference>
<dbReference type="Proteomes" id="UP001500957">
    <property type="component" value="Unassembled WGS sequence"/>
</dbReference>
<evidence type="ECO:0000313" key="4">
    <source>
        <dbReference type="EMBL" id="GAA0638010.1"/>
    </source>
</evidence>
<evidence type="ECO:0000256" key="1">
    <source>
        <dbReference type="ARBA" id="ARBA00022679"/>
    </source>
</evidence>
<dbReference type="InterPro" id="IPR008220">
    <property type="entry name" value="HAT_MetX-like"/>
</dbReference>
<organism evidence="4 5">
    <name type="scientific">Sporichthya brevicatena</name>
    <dbReference type="NCBI Taxonomy" id="171442"/>
    <lineage>
        <taxon>Bacteria</taxon>
        <taxon>Bacillati</taxon>
        <taxon>Actinomycetota</taxon>
        <taxon>Actinomycetes</taxon>
        <taxon>Sporichthyales</taxon>
        <taxon>Sporichthyaceae</taxon>
        <taxon>Sporichthya</taxon>
    </lineage>
</organism>
<evidence type="ECO:0000313" key="5">
    <source>
        <dbReference type="Proteomes" id="UP001500957"/>
    </source>
</evidence>
<dbReference type="HAMAP" id="MF_00296">
    <property type="entry name" value="MetX_acyltransf"/>
    <property type="match status" value="1"/>
</dbReference>
<dbReference type="InterPro" id="IPR029058">
    <property type="entry name" value="AB_hydrolase_fold"/>
</dbReference>
<comment type="pathway">
    <text evidence="2">Amino-acid biosynthesis; L-methionine biosynthesis via de novo pathway; O-acetyl-L-homoserine from L-homoserine: step 1/1.</text>
</comment>
<feature type="binding site" evidence="2">
    <location>
        <position position="354"/>
    </location>
    <ligand>
        <name>substrate</name>
    </ligand>
</feature>
<comment type="similarity">
    <text evidence="2">Belongs to the AB hydrolase superfamily. MetX family.</text>
</comment>
<proteinExistence type="inferred from homology"/>
<comment type="caution">
    <text evidence="4">The sequence shown here is derived from an EMBL/GenBank/DDBJ whole genome shotgun (WGS) entry which is preliminary data.</text>
</comment>
<sequence>MFAAHWVEGDPVGDRLFADLGPLDLSLGGSLPGVTLAYETWGALDAQASNAVLVLHALTGDSHVVGEPGPGHPTGGWWDGLIGPGRPLDTDEVFVVAANILGGCQGSTGPSTRGPDGRRLGSRFPRITVTDQVEAERRLADVLGISRWAAVLGGSMGGMRALEWAYAHPDRVGAALVLATGAQATGDQIGTQSTQIAAITGDPLWNGGDFDDSAPERGPWRGMEIARRIAHLTYRSEEELQDRFANAPQDGEDPFAPVAPGRFAVQSYLDHQAGKLTRRFDPGTYVALSDAMNTWDLGRGRGGLEAALASIEVPMVVAGVDSDRLYPLWQQEQIATAPGTVKGLRVISSPYGHDGFLIEHDQVFALAAETVALGLANRAGGGDVR</sequence>
<keyword evidence="1 2" id="KW-0808">Transferase</keyword>
<dbReference type="NCBIfam" id="TIGR01392">
    <property type="entry name" value="homoserO_Ac_trn"/>
    <property type="match status" value="1"/>
</dbReference>
<feature type="active site" evidence="2">
    <location>
        <position position="353"/>
    </location>
</feature>
<accession>A0ABN1HCI5</accession>
<reference evidence="4 5" key="1">
    <citation type="journal article" date="2019" name="Int. J. Syst. Evol. Microbiol.">
        <title>The Global Catalogue of Microorganisms (GCM) 10K type strain sequencing project: providing services to taxonomists for standard genome sequencing and annotation.</title>
        <authorList>
            <consortium name="The Broad Institute Genomics Platform"/>
            <consortium name="The Broad Institute Genome Sequencing Center for Infectious Disease"/>
            <person name="Wu L."/>
            <person name="Ma J."/>
        </authorList>
    </citation>
    <scope>NUCLEOTIDE SEQUENCE [LARGE SCALE GENOMIC DNA]</scope>
    <source>
        <strain evidence="4 5">JCM 10671</strain>
    </source>
</reference>
<dbReference type="SUPFAM" id="SSF53474">
    <property type="entry name" value="alpha/beta-Hydrolases"/>
    <property type="match status" value="1"/>
</dbReference>